<sequence length="83" mass="8857">MSALSERDSYLAGGLSEIACDRCDAIVRAGKRSAMQTSVQWPGSGCAFLSDIAGERPTALVPTCPDLRDTIEQAVRDGRIEVN</sequence>
<reference evidence="1 2" key="1">
    <citation type="submission" date="2012-02" db="EMBL/GenBank/DDBJ databases">
        <title>Complete genome sequence of Actinoplanes missouriensis 431 (= NBRC 102363).</title>
        <authorList>
            <person name="Ohnishi Y."/>
            <person name="Ishikawa J."/>
            <person name="Sekine M."/>
            <person name="Hosoyama A."/>
            <person name="Harada T."/>
            <person name="Narita H."/>
            <person name="Hata T."/>
            <person name="Konno Y."/>
            <person name="Tutikane K."/>
            <person name="Fujita N."/>
            <person name="Horinouchi S."/>
            <person name="Hayakawa M."/>
        </authorList>
    </citation>
    <scope>NUCLEOTIDE SEQUENCE [LARGE SCALE GENOMIC DNA]</scope>
    <source>
        <strain evidence="2">ATCC 14538 / DSM 43046 / CBS 188.64 / JCM 3121 / NBRC 102363 / NCIMB 12654 / NRRL B-3342 / UNCC 431</strain>
    </source>
</reference>
<dbReference type="AlphaFoldDB" id="I0H299"/>
<accession>I0H299</accession>
<name>I0H299_ACTM4</name>
<organism evidence="1 2">
    <name type="scientific">Actinoplanes missouriensis (strain ATCC 14538 / DSM 43046 / CBS 188.64 / JCM 3121 / NBRC 102363 / NCIMB 12654 / NRRL B-3342 / UNCC 431)</name>
    <dbReference type="NCBI Taxonomy" id="512565"/>
    <lineage>
        <taxon>Bacteria</taxon>
        <taxon>Bacillati</taxon>
        <taxon>Actinomycetota</taxon>
        <taxon>Actinomycetes</taxon>
        <taxon>Micromonosporales</taxon>
        <taxon>Micromonosporaceae</taxon>
        <taxon>Actinoplanes</taxon>
    </lineage>
</organism>
<gene>
    <name evidence="1" type="ordered locus">AMIS_19160</name>
</gene>
<keyword evidence="2" id="KW-1185">Reference proteome</keyword>
<dbReference type="STRING" id="512565.AMIS_19160"/>
<dbReference type="EMBL" id="AP012319">
    <property type="protein sequence ID" value="BAL87136.1"/>
    <property type="molecule type" value="Genomic_DNA"/>
</dbReference>
<evidence type="ECO:0000313" key="2">
    <source>
        <dbReference type="Proteomes" id="UP000007882"/>
    </source>
</evidence>
<dbReference type="KEGG" id="ams:AMIS_19160"/>
<dbReference type="HOGENOM" id="CLU_133210_0_0_11"/>
<dbReference type="eggNOG" id="ENOG5033H5N">
    <property type="taxonomic scope" value="Bacteria"/>
</dbReference>
<proteinExistence type="predicted"/>
<dbReference type="Proteomes" id="UP000007882">
    <property type="component" value="Chromosome"/>
</dbReference>
<dbReference type="OrthoDB" id="4554341at2"/>
<evidence type="ECO:0008006" key="3">
    <source>
        <dbReference type="Google" id="ProtNLM"/>
    </source>
</evidence>
<evidence type="ECO:0000313" key="1">
    <source>
        <dbReference type="EMBL" id="BAL87136.1"/>
    </source>
</evidence>
<dbReference type="PATRIC" id="fig|512565.3.peg.1929"/>
<protein>
    <recommendedName>
        <fullName evidence="3">Ferredoxin</fullName>
    </recommendedName>
</protein>
<dbReference type="RefSeq" id="WP_014442031.1">
    <property type="nucleotide sequence ID" value="NC_017093.1"/>
</dbReference>